<dbReference type="Proteomes" id="UP000291116">
    <property type="component" value="Unassembled WGS sequence"/>
</dbReference>
<comment type="similarity">
    <text evidence="6">Belongs to the cyclic nucleotide phosphodiesterase family.</text>
</comment>
<dbReference type="SMART" id="SM00471">
    <property type="entry name" value="HDc"/>
    <property type="match status" value="1"/>
</dbReference>
<dbReference type="PROSITE" id="PS51845">
    <property type="entry name" value="PDEASE_I_2"/>
    <property type="match status" value="1"/>
</dbReference>
<evidence type="ECO:0000256" key="5">
    <source>
        <dbReference type="PIRSR" id="PIRSR623088-3"/>
    </source>
</evidence>
<accession>A0A448ZRR4</accession>
<dbReference type="SUPFAM" id="SSF109604">
    <property type="entry name" value="HD-domain/PDEase-like"/>
    <property type="match status" value="1"/>
</dbReference>
<feature type="binding site" evidence="5">
    <location>
        <position position="320"/>
    </location>
    <ligand>
        <name>Zn(2+)</name>
        <dbReference type="ChEBI" id="CHEBI:29105"/>
        <label>1</label>
    </ligand>
</feature>
<evidence type="ECO:0000256" key="4">
    <source>
        <dbReference type="PIRSR" id="PIRSR623088-2"/>
    </source>
</evidence>
<dbReference type="InterPro" id="IPR023174">
    <property type="entry name" value="PDEase_CS"/>
</dbReference>
<feature type="binding site" evidence="5">
    <location>
        <position position="442"/>
    </location>
    <ligand>
        <name>Zn(2+)</name>
        <dbReference type="ChEBI" id="CHEBI:29105"/>
        <label>1</label>
    </ligand>
</feature>
<dbReference type="InterPro" id="IPR002073">
    <property type="entry name" value="PDEase_catalytic_dom"/>
</dbReference>
<feature type="binding site" evidence="4">
    <location>
        <position position="320"/>
    </location>
    <ligand>
        <name>AMP</name>
        <dbReference type="ChEBI" id="CHEBI:456215"/>
    </ligand>
</feature>
<feature type="binding site" evidence="4">
    <location>
        <position position="493"/>
    </location>
    <ligand>
        <name>AMP</name>
        <dbReference type="ChEBI" id="CHEBI:456215"/>
    </ligand>
</feature>
<comment type="cofactor">
    <cofactor evidence="6">
        <name>a divalent metal cation</name>
        <dbReference type="ChEBI" id="CHEBI:60240"/>
    </cofactor>
    <text evidence="6">Binds 2 divalent metal cations per subunit. Site 1 may preferentially bind zinc ions, while site 2 has a preference for magnesium and/or manganese ions.</text>
</comment>
<evidence type="ECO:0000256" key="1">
    <source>
        <dbReference type="ARBA" id="ARBA00022723"/>
    </source>
</evidence>
<reference evidence="8 9" key="1">
    <citation type="submission" date="2019-01" db="EMBL/GenBank/DDBJ databases">
        <authorList>
            <person name="Ferrante I. M."/>
        </authorList>
    </citation>
    <scope>NUCLEOTIDE SEQUENCE [LARGE SCALE GENOMIC DNA]</scope>
    <source>
        <strain evidence="8 9">B856</strain>
    </source>
</reference>
<organism evidence="8 9">
    <name type="scientific">Pseudo-nitzschia multistriata</name>
    <dbReference type="NCBI Taxonomy" id="183589"/>
    <lineage>
        <taxon>Eukaryota</taxon>
        <taxon>Sar</taxon>
        <taxon>Stramenopiles</taxon>
        <taxon>Ochrophyta</taxon>
        <taxon>Bacillariophyta</taxon>
        <taxon>Bacillariophyceae</taxon>
        <taxon>Bacillariophycidae</taxon>
        <taxon>Bacillariales</taxon>
        <taxon>Bacillariaceae</taxon>
        <taxon>Pseudo-nitzschia</taxon>
    </lineage>
</organism>
<feature type="binding site" evidence="5">
    <location>
        <position position="319"/>
    </location>
    <ligand>
        <name>Zn(2+)</name>
        <dbReference type="ChEBI" id="CHEBI:29105"/>
        <label>1</label>
    </ligand>
</feature>
<feature type="binding site" evidence="5">
    <location>
        <position position="320"/>
    </location>
    <ligand>
        <name>Zn(2+)</name>
        <dbReference type="ChEBI" id="CHEBI:29105"/>
        <label>2</label>
    </ligand>
</feature>
<dbReference type="InterPro" id="IPR023088">
    <property type="entry name" value="PDEase"/>
</dbReference>
<keyword evidence="1 5" id="KW-0479">Metal-binding</keyword>
<evidence type="ECO:0000313" key="9">
    <source>
        <dbReference type="Proteomes" id="UP000291116"/>
    </source>
</evidence>
<dbReference type="InterPro" id="IPR036971">
    <property type="entry name" value="PDEase_catalytic_dom_sf"/>
</dbReference>
<evidence type="ECO:0000256" key="3">
    <source>
        <dbReference type="PIRSR" id="PIRSR623088-1"/>
    </source>
</evidence>
<dbReference type="PANTHER" id="PTHR11347">
    <property type="entry name" value="CYCLIC NUCLEOTIDE PHOSPHODIESTERASE"/>
    <property type="match status" value="1"/>
</dbReference>
<evidence type="ECO:0000313" key="8">
    <source>
        <dbReference type="EMBL" id="VEU44737.1"/>
    </source>
</evidence>
<evidence type="ECO:0000256" key="6">
    <source>
        <dbReference type="RuleBase" id="RU363067"/>
    </source>
</evidence>
<keyword evidence="9" id="KW-1185">Reference proteome</keyword>
<name>A0A448ZRR4_9STRA</name>
<dbReference type="EC" id="3.1.4.-" evidence="6"/>
<gene>
    <name evidence="8" type="ORF">PSNMU_V1.4_AUG-EV-PASAV3_0118680</name>
</gene>
<dbReference type="PRINTS" id="PR00387">
    <property type="entry name" value="PDIESTERASE1"/>
</dbReference>
<proteinExistence type="inferred from homology"/>
<dbReference type="AlphaFoldDB" id="A0A448ZRR4"/>
<dbReference type="GO" id="GO:0004114">
    <property type="term" value="F:3',5'-cyclic-nucleotide phosphodiesterase activity"/>
    <property type="evidence" value="ECO:0007669"/>
    <property type="project" value="InterPro"/>
</dbReference>
<evidence type="ECO:0000256" key="2">
    <source>
        <dbReference type="ARBA" id="ARBA00022801"/>
    </source>
</evidence>
<feature type="binding site" evidence="4">
    <location>
        <begin position="279"/>
        <end position="283"/>
    </location>
    <ligand>
        <name>AMP</name>
        <dbReference type="ChEBI" id="CHEBI:456215"/>
    </ligand>
</feature>
<dbReference type="Gene3D" id="1.10.1300.10">
    <property type="entry name" value="3'5'-cyclic nucleotide phosphodiesterase, catalytic domain"/>
    <property type="match status" value="1"/>
</dbReference>
<dbReference type="OrthoDB" id="46051at2759"/>
<dbReference type="InterPro" id="IPR003607">
    <property type="entry name" value="HD/PDEase_dom"/>
</dbReference>
<protein>
    <recommendedName>
        <fullName evidence="6">Phosphodiesterase</fullName>
        <ecNumber evidence="6">3.1.4.-</ecNumber>
    </recommendedName>
</protein>
<dbReference type="EMBL" id="CAACVS010000661">
    <property type="protein sequence ID" value="VEU44737.1"/>
    <property type="molecule type" value="Genomic_DNA"/>
</dbReference>
<feature type="domain" description="PDEase" evidence="7">
    <location>
        <begin position="171"/>
        <end position="537"/>
    </location>
</feature>
<dbReference type="GO" id="GO:0007165">
    <property type="term" value="P:signal transduction"/>
    <property type="evidence" value="ECO:0007669"/>
    <property type="project" value="InterPro"/>
</dbReference>
<feature type="binding site" evidence="5">
    <location>
        <position position="283"/>
    </location>
    <ligand>
        <name>Zn(2+)</name>
        <dbReference type="ChEBI" id="CHEBI:29105"/>
        <label>1</label>
    </ligand>
</feature>
<dbReference type="Pfam" id="PF00233">
    <property type="entry name" value="PDEase_I"/>
    <property type="match status" value="1"/>
</dbReference>
<evidence type="ECO:0000259" key="7">
    <source>
        <dbReference type="PROSITE" id="PS51845"/>
    </source>
</evidence>
<feature type="binding site" evidence="4">
    <location>
        <position position="442"/>
    </location>
    <ligand>
        <name>AMP</name>
        <dbReference type="ChEBI" id="CHEBI:456215"/>
    </ligand>
</feature>
<dbReference type="PROSITE" id="PS00126">
    <property type="entry name" value="PDEASE_I_1"/>
    <property type="match status" value="1"/>
</dbReference>
<feature type="active site" description="Proton donor" evidence="3">
    <location>
        <position position="279"/>
    </location>
</feature>
<sequence>MEFGTLHETKDVIDHNGKSIEVNHVDVRDKSRWDVGLDCINSLLRPGSATLEAMTDYQRLGLKNLKAMIMLSGDMEDDTKNHIPQALLESSESASSDFLLAEYAGYDRRSQAKTLTNSIHKVLSAKKCAIKMKKIASSNVNARESAESLFLESVDFESKERTNLPPHWFDLDNTSKLKLRDLLSWENLSRWDFNVFEVDDTLKGKNTLIFVAWAIIGSPHSQYAMDMACSKIEGDTNTEVEGLAERKGYDFVSALKIREKTLLNFLREIENTYRDVIYHNKVHAADVTQNLNALFQMGGEFFSDGKLETFSMLIAAVVHDVGHPGVNNAFLIHSKSDLAIVYNDVSVLENMHLSTMFRIITGNSRDPKIDVFENFLEEETEVARKLIIKAVLSTDMTKHFKKLNTIRGVILSQEDGEEVTESLPMDICFTSEILSFMLHAADISNPSRDTATAIKWADKVLEESFHQGDLEQSMGLPITPLSDRNSTHREKSQIDFIKFIILPTFELLGQLIPRVTSEVIPKIFENLKYWQEQDLLRENEVRSRRRSKT</sequence>
<dbReference type="CDD" id="cd00077">
    <property type="entry name" value="HDc"/>
    <property type="match status" value="1"/>
</dbReference>
<dbReference type="GO" id="GO:0046872">
    <property type="term" value="F:metal ion binding"/>
    <property type="evidence" value="ECO:0007669"/>
    <property type="project" value="UniProtKB-KW"/>
</dbReference>
<keyword evidence="2 6" id="KW-0378">Hydrolase</keyword>